<gene>
    <name evidence="1" type="ORF">PPIS_a3140</name>
</gene>
<accession>A0ABM6NGV2</accession>
<sequence>MLQLAKQVERPEIQSRDLVRILSRGVDLSQYIVVSDAIS</sequence>
<organism evidence="1 2">
    <name type="scientific">Pseudoalteromonas piscicida</name>
    <dbReference type="NCBI Taxonomy" id="43662"/>
    <lineage>
        <taxon>Bacteria</taxon>
        <taxon>Pseudomonadati</taxon>
        <taxon>Pseudomonadota</taxon>
        <taxon>Gammaproteobacteria</taxon>
        <taxon>Alteromonadales</taxon>
        <taxon>Pseudoalteromonadaceae</taxon>
        <taxon>Pseudoalteromonas</taxon>
    </lineage>
</organism>
<name>A0ABM6NGV2_PSEO7</name>
<reference evidence="1 2" key="1">
    <citation type="submission" date="2015-06" db="EMBL/GenBank/DDBJ databases">
        <authorList>
            <person name="Xie B.-B."/>
            <person name="Rong J.-C."/>
            <person name="Qin Q.-L."/>
            <person name="Zhang Y.-Z."/>
        </authorList>
    </citation>
    <scope>NUCLEOTIDE SEQUENCE [LARGE SCALE GENOMIC DNA]</scope>
    <source>
        <strain evidence="1 2">JCM 20779</strain>
    </source>
</reference>
<dbReference type="Proteomes" id="UP000016521">
    <property type="component" value="Chromosome I"/>
</dbReference>
<evidence type="ECO:0000313" key="1">
    <source>
        <dbReference type="EMBL" id="ATD07982.1"/>
    </source>
</evidence>
<dbReference type="EMBL" id="CP011924">
    <property type="protein sequence ID" value="ATD07982.1"/>
    <property type="molecule type" value="Genomic_DNA"/>
</dbReference>
<keyword evidence="2" id="KW-1185">Reference proteome</keyword>
<protein>
    <submittedName>
        <fullName evidence="1">Uncharacterized protein</fullName>
    </submittedName>
</protein>
<proteinExistence type="predicted"/>
<evidence type="ECO:0000313" key="2">
    <source>
        <dbReference type="Proteomes" id="UP000016521"/>
    </source>
</evidence>